<comment type="caution">
    <text evidence="2">The sequence shown here is derived from an EMBL/GenBank/DDBJ whole genome shotgun (WGS) entry which is preliminary data.</text>
</comment>
<accession>A0ABT1EZ27</accession>
<dbReference type="Proteomes" id="UP001523528">
    <property type="component" value="Unassembled WGS sequence"/>
</dbReference>
<evidence type="ECO:0000313" key="2">
    <source>
        <dbReference type="EMBL" id="MCP1258205.1"/>
    </source>
</evidence>
<dbReference type="InterPro" id="IPR028087">
    <property type="entry name" value="Tad_N"/>
</dbReference>
<proteinExistence type="predicted"/>
<sequence length="524" mass="56469">MMDRKGAVGLVVGIAMFAMVASVAMGIDFSRTYLTRVRLQTAIDAAALTAGREVRSSTRDADATLVFWQNFAISHVVNGVGPVGSQTPGPNITVVNASTLNISATANVPMIFAKIFGWNQIPVTAQAQVVAAGGGLEVALVLDNTNSLGSDGILALRTGATNLVETVYGDSTTTTTTWVSVVPFGGEVNIGNSHTDWLDSSSNISTLRYGKNGWGGCVFARYANDGTADMSENPPVSNYLFKPFFWPTTYQNTPYSCSWFNSCSYLQGDNDWSISGRPGITETAPITLSASSPPGVSSNEVGPNLGCPPLALLPETATKATVEKEISLMPMLQRGGTLIQNALQMGWFTISPKWKGLWSSSLPDMPYDYGQSSTKKILVLMTDGTNQMCPCYRGYPDYYSNMGGWWNSYSNMGGWWNSDETAFGRLLDNKLATVNGYYYGFRDTVRPILDNLVVQVCSNMKAMGIDLFVILYTHQGSSVDTAAINTMKACATDSNHYFESPNASDMQTAFSNIAGQISALRLSQ</sequence>
<reference evidence="2 3" key="1">
    <citation type="submission" date="2022-06" db="EMBL/GenBank/DDBJ databases">
        <title>Acetobacer genomes from food samples.</title>
        <authorList>
            <person name="Sombolestani A."/>
        </authorList>
    </citation>
    <scope>NUCLEOTIDE SEQUENCE [LARGE SCALE GENOMIC DNA]</scope>
    <source>
        <strain evidence="2 3">R-83285</strain>
    </source>
</reference>
<dbReference type="Pfam" id="PF13400">
    <property type="entry name" value="Tad"/>
    <property type="match status" value="1"/>
</dbReference>
<dbReference type="Gene3D" id="3.40.50.410">
    <property type="entry name" value="von Willebrand factor, type A domain"/>
    <property type="match status" value="1"/>
</dbReference>
<dbReference type="InterPro" id="IPR036465">
    <property type="entry name" value="vWFA_dom_sf"/>
</dbReference>
<organism evidence="2 3">
    <name type="scientific">Acetobacter lambici</name>
    <dbReference type="NCBI Taxonomy" id="1332824"/>
    <lineage>
        <taxon>Bacteria</taxon>
        <taxon>Pseudomonadati</taxon>
        <taxon>Pseudomonadota</taxon>
        <taxon>Alphaproteobacteria</taxon>
        <taxon>Acetobacterales</taxon>
        <taxon>Acetobacteraceae</taxon>
        <taxon>Acetobacter</taxon>
    </lineage>
</organism>
<evidence type="ECO:0000313" key="3">
    <source>
        <dbReference type="Proteomes" id="UP001523528"/>
    </source>
</evidence>
<name>A0ABT1EZ27_9PROT</name>
<keyword evidence="3" id="KW-1185">Reference proteome</keyword>
<gene>
    <name evidence="2" type="ORF">NKW50_06335</name>
</gene>
<protein>
    <submittedName>
        <fullName evidence="2">Tad domain-containing protein</fullName>
    </submittedName>
</protein>
<dbReference type="EMBL" id="JAMYZZ010000007">
    <property type="protein sequence ID" value="MCP1258205.1"/>
    <property type="molecule type" value="Genomic_DNA"/>
</dbReference>
<evidence type="ECO:0000259" key="1">
    <source>
        <dbReference type="Pfam" id="PF13400"/>
    </source>
</evidence>
<dbReference type="SUPFAM" id="SSF53300">
    <property type="entry name" value="vWA-like"/>
    <property type="match status" value="1"/>
</dbReference>
<feature type="domain" description="Putative Flp pilus-assembly TadG-like N-terminal" evidence="1">
    <location>
        <begin position="6"/>
        <end position="52"/>
    </location>
</feature>
<dbReference type="RefSeq" id="WP_165990943.1">
    <property type="nucleotide sequence ID" value="NZ_JAMYZY010000008.1"/>
</dbReference>